<keyword evidence="1" id="KW-0812">Transmembrane</keyword>
<gene>
    <name evidence="2" type="ORF">FAJ39_02035</name>
</gene>
<organism evidence="2 3">
    <name type="scientific">Streptococcus suis</name>
    <dbReference type="NCBI Taxonomy" id="1307"/>
    <lineage>
        <taxon>Bacteria</taxon>
        <taxon>Bacillati</taxon>
        <taxon>Bacillota</taxon>
        <taxon>Bacilli</taxon>
        <taxon>Lactobacillales</taxon>
        <taxon>Streptococcaceae</taxon>
        <taxon>Streptococcus</taxon>
    </lineage>
</organism>
<dbReference type="GO" id="GO:0022857">
    <property type="term" value="F:transmembrane transporter activity"/>
    <property type="evidence" value="ECO:0007669"/>
    <property type="project" value="InterPro"/>
</dbReference>
<accession>A0A4T2GTI8</accession>
<feature type="transmembrane region" description="Helical" evidence="1">
    <location>
        <begin position="157"/>
        <end position="184"/>
    </location>
</feature>
<dbReference type="OrthoDB" id="9813540at2"/>
<dbReference type="Proteomes" id="UP000305165">
    <property type="component" value="Unassembled WGS sequence"/>
</dbReference>
<dbReference type="Gene3D" id="1.10.1760.20">
    <property type="match status" value="1"/>
</dbReference>
<feature type="transmembrane region" description="Helical" evidence="1">
    <location>
        <begin position="125"/>
        <end position="151"/>
    </location>
</feature>
<dbReference type="AlphaFoldDB" id="A0A4T2GTI8"/>
<dbReference type="InterPro" id="IPR024529">
    <property type="entry name" value="ECF_trnsprt_substrate-spec"/>
</dbReference>
<keyword evidence="1" id="KW-0472">Membrane</keyword>
<name>A0A4T2GTI8_STRSU</name>
<dbReference type="Pfam" id="PF12822">
    <property type="entry name" value="ECF_trnsprt"/>
    <property type="match status" value="1"/>
</dbReference>
<protein>
    <submittedName>
        <fullName evidence="2">ECF transporter S component</fullName>
    </submittedName>
</protein>
<keyword evidence="1" id="KW-1133">Transmembrane helix</keyword>
<evidence type="ECO:0000313" key="3">
    <source>
        <dbReference type="Proteomes" id="UP000305165"/>
    </source>
</evidence>
<feature type="transmembrane region" description="Helical" evidence="1">
    <location>
        <begin position="12"/>
        <end position="35"/>
    </location>
</feature>
<evidence type="ECO:0000256" key="1">
    <source>
        <dbReference type="SAM" id="Phobius"/>
    </source>
</evidence>
<reference evidence="2 3" key="1">
    <citation type="submission" date="2019-04" db="EMBL/GenBank/DDBJ databases">
        <title>Genome analysis of Streptococcus suis strain WUSS424.</title>
        <authorList>
            <person name="Chen H."/>
            <person name="Gao X."/>
            <person name="Wu Z."/>
        </authorList>
    </citation>
    <scope>NUCLEOTIDE SEQUENCE [LARGE SCALE GENOMIC DNA]</scope>
    <source>
        <strain evidence="2 3">WUSS424</strain>
    </source>
</reference>
<evidence type="ECO:0000313" key="2">
    <source>
        <dbReference type="EMBL" id="TII01131.1"/>
    </source>
</evidence>
<comment type="caution">
    <text evidence="2">The sequence shown here is derived from an EMBL/GenBank/DDBJ whole genome shotgun (WGS) entry which is preliminary data.</text>
</comment>
<feature type="transmembrane region" description="Helical" evidence="1">
    <location>
        <begin position="93"/>
        <end position="113"/>
    </location>
</feature>
<proteinExistence type="predicted"/>
<dbReference type="EMBL" id="SSXO01000001">
    <property type="protein sequence ID" value="TII01131.1"/>
    <property type="molecule type" value="Genomic_DNA"/>
</dbReference>
<sequence length="189" mass="20288">MKNKKSNQVATLAIFIAIMIVLESISQAIFSAFVLPIKPTITHIPVIVASIIYGPKIGAQLGGFMGVMSMIRNTILLGPMSYIFSPFVENGNFYSILIAVLPRILIGITPFYVYKAMSNRTGLALAAATGTLTNTLFVLSGIFFLFGSVYAGNIQALLASIVSFNTLAELIISISLVLAIVPVLQKVKK</sequence>